<dbReference type="NCBIfam" id="TIGR03647">
    <property type="entry name" value="Na_symport_sm"/>
    <property type="match status" value="1"/>
</dbReference>
<keyword evidence="5" id="KW-1185">Reference proteome</keyword>
<dbReference type="EMBL" id="JBHRSU010000035">
    <property type="protein sequence ID" value="MFC3101809.1"/>
    <property type="molecule type" value="Genomic_DNA"/>
</dbReference>
<evidence type="ECO:0000259" key="3">
    <source>
        <dbReference type="Pfam" id="PF13937"/>
    </source>
</evidence>
<evidence type="ECO:0000256" key="1">
    <source>
        <dbReference type="SAM" id="MobiDB-lite"/>
    </source>
</evidence>
<feature type="transmembrane region" description="Helical" evidence="2">
    <location>
        <begin position="65"/>
        <end position="88"/>
    </location>
</feature>
<protein>
    <submittedName>
        <fullName evidence="4">DUF4212 domain-containing protein</fullName>
    </submittedName>
</protein>
<sequence>MTNDTDAQQVPEEGAESTGETAESNLYWRANVRLLMILMAIWAAVSLGAGILFREWLDQFMIGGYPLGFWFAQQGSIYVFIALIFTYAHAMKRLERKYHLED</sequence>
<keyword evidence="2" id="KW-0472">Membrane</keyword>
<feature type="domain" description="Sodium symporter small subunit" evidence="3">
    <location>
        <begin position="26"/>
        <end position="100"/>
    </location>
</feature>
<evidence type="ECO:0000256" key="2">
    <source>
        <dbReference type="SAM" id="Phobius"/>
    </source>
</evidence>
<feature type="region of interest" description="Disordered" evidence="1">
    <location>
        <begin position="1"/>
        <end position="22"/>
    </location>
</feature>
<comment type="caution">
    <text evidence="4">The sequence shown here is derived from an EMBL/GenBank/DDBJ whole genome shotgun (WGS) entry which is preliminary data.</text>
</comment>
<feature type="transmembrane region" description="Helical" evidence="2">
    <location>
        <begin position="34"/>
        <end position="53"/>
    </location>
</feature>
<evidence type="ECO:0000313" key="5">
    <source>
        <dbReference type="Proteomes" id="UP001595378"/>
    </source>
</evidence>
<accession>A0ABV7EGG6</accession>
<dbReference type="InterPro" id="IPR019886">
    <property type="entry name" value="Na_symporter_ssu"/>
</dbReference>
<name>A0ABV7EGG6_9SPHN</name>
<keyword evidence="2" id="KW-0812">Transmembrane</keyword>
<evidence type="ECO:0000313" key="4">
    <source>
        <dbReference type="EMBL" id="MFC3101809.1"/>
    </source>
</evidence>
<keyword evidence="2" id="KW-1133">Transmembrane helix</keyword>
<organism evidence="4 5">
    <name type="scientific">Alteraurantiacibacter lauratis</name>
    <dbReference type="NCBI Taxonomy" id="2054627"/>
    <lineage>
        <taxon>Bacteria</taxon>
        <taxon>Pseudomonadati</taxon>
        <taxon>Pseudomonadota</taxon>
        <taxon>Alphaproteobacteria</taxon>
        <taxon>Sphingomonadales</taxon>
        <taxon>Erythrobacteraceae</taxon>
        <taxon>Alteraurantiacibacter</taxon>
    </lineage>
</organism>
<dbReference type="Proteomes" id="UP001595378">
    <property type="component" value="Unassembled WGS sequence"/>
</dbReference>
<dbReference type="Pfam" id="PF13937">
    <property type="entry name" value="DUF4212"/>
    <property type="match status" value="1"/>
</dbReference>
<dbReference type="RefSeq" id="WP_336918712.1">
    <property type="nucleotide sequence ID" value="NZ_JBANRN010000006.1"/>
</dbReference>
<gene>
    <name evidence="4" type="ORF">ACFODK_13005</name>
</gene>
<proteinExistence type="predicted"/>
<reference evidence="5" key="1">
    <citation type="journal article" date="2019" name="Int. J. Syst. Evol. Microbiol.">
        <title>The Global Catalogue of Microorganisms (GCM) 10K type strain sequencing project: providing services to taxonomists for standard genome sequencing and annotation.</title>
        <authorList>
            <consortium name="The Broad Institute Genomics Platform"/>
            <consortium name="The Broad Institute Genome Sequencing Center for Infectious Disease"/>
            <person name="Wu L."/>
            <person name="Ma J."/>
        </authorList>
    </citation>
    <scope>NUCLEOTIDE SEQUENCE [LARGE SCALE GENOMIC DNA]</scope>
    <source>
        <strain evidence="5">KCTC 52606</strain>
    </source>
</reference>